<dbReference type="EMBL" id="JBDJNQ010000011">
    <property type="protein sequence ID" value="MEN5379627.1"/>
    <property type="molecule type" value="Genomic_DNA"/>
</dbReference>
<dbReference type="PROSITE" id="PS01124">
    <property type="entry name" value="HTH_ARAC_FAMILY_2"/>
    <property type="match status" value="1"/>
</dbReference>
<evidence type="ECO:0000256" key="3">
    <source>
        <dbReference type="ARBA" id="ARBA00023163"/>
    </source>
</evidence>
<protein>
    <submittedName>
        <fullName evidence="5">AraC family transcriptional regulator</fullName>
    </submittedName>
</protein>
<accession>A0ABV0C1Y5</accession>
<sequence>MGKKNIAFFEQEHFNKIKEYRFTPDPFLQEYVKEFMIVETPDLVNLETLPSTSVSLNYILNGAVNMKQKNQEVISLPKAFAFGIARTSLHFEFSKCTTLFVIIFNPGMASTLINTPINEFFETFIPFDEFFNRPQISCLNKIFSKKNEYEPMVEKIEKFLLVELLCAHTDGIIKEAIREIIDSQGSIPIKKLLGQLQISRDSFEKKFRKQVGTSPKQFSNIVRFRNLFENDHKKTTLTAIGLNAGYYDQSHFIKDFKAITGKKPSSFL</sequence>
<dbReference type="PANTHER" id="PTHR46796">
    <property type="entry name" value="HTH-TYPE TRANSCRIPTIONAL ACTIVATOR RHAS-RELATED"/>
    <property type="match status" value="1"/>
</dbReference>
<name>A0ABV0C1Y5_9SPHI</name>
<dbReference type="Pfam" id="PF12833">
    <property type="entry name" value="HTH_18"/>
    <property type="match status" value="1"/>
</dbReference>
<evidence type="ECO:0000313" key="6">
    <source>
        <dbReference type="Proteomes" id="UP001409291"/>
    </source>
</evidence>
<dbReference type="RefSeq" id="WP_346582480.1">
    <property type="nucleotide sequence ID" value="NZ_JBDJNQ010000011.1"/>
</dbReference>
<organism evidence="5 6">
    <name type="scientific">Sphingobacterium kitahiroshimense</name>
    <dbReference type="NCBI Taxonomy" id="470446"/>
    <lineage>
        <taxon>Bacteria</taxon>
        <taxon>Pseudomonadati</taxon>
        <taxon>Bacteroidota</taxon>
        <taxon>Sphingobacteriia</taxon>
        <taxon>Sphingobacteriales</taxon>
        <taxon>Sphingobacteriaceae</taxon>
        <taxon>Sphingobacterium</taxon>
    </lineage>
</organism>
<proteinExistence type="predicted"/>
<evidence type="ECO:0000259" key="4">
    <source>
        <dbReference type="PROSITE" id="PS01124"/>
    </source>
</evidence>
<comment type="caution">
    <text evidence="5">The sequence shown here is derived from an EMBL/GenBank/DDBJ whole genome shotgun (WGS) entry which is preliminary data.</text>
</comment>
<gene>
    <name evidence="5" type="ORF">ABE541_20330</name>
</gene>
<keyword evidence="3" id="KW-0804">Transcription</keyword>
<dbReference type="InterPro" id="IPR018060">
    <property type="entry name" value="HTH_AraC"/>
</dbReference>
<dbReference type="Proteomes" id="UP001409291">
    <property type="component" value="Unassembled WGS sequence"/>
</dbReference>
<reference evidence="5 6" key="1">
    <citation type="submission" date="2024-04" db="EMBL/GenBank/DDBJ databases">
        <title>WGS of bacteria from Torrens River.</title>
        <authorList>
            <person name="Wyrsch E.R."/>
            <person name="Drigo B."/>
        </authorList>
    </citation>
    <scope>NUCLEOTIDE SEQUENCE [LARGE SCALE GENOMIC DNA]</scope>
    <source>
        <strain evidence="5 6">TWI391</strain>
    </source>
</reference>
<feature type="domain" description="HTH araC/xylS-type" evidence="4">
    <location>
        <begin position="171"/>
        <end position="268"/>
    </location>
</feature>
<evidence type="ECO:0000256" key="2">
    <source>
        <dbReference type="ARBA" id="ARBA00023125"/>
    </source>
</evidence>
<dbReference type="InterPro" id="IPR050204">
    <property type="entry name" value="AraC_XylS_family_regulators"/>
</dbReference>
<dbReference type="InterPro" id="IPR046532">
    <property type="entry name" value="DUF6597"/>
</dbReference>
<keyword evidence="1" id="KW-0805">Transcription regulation</keyword>
<evidence type="ECO:0000313" key="5">
    <source>
        <dbReference type="EMBL" id="MEN5379627.1"/>
    </source>
</evidence>
<dbReference type="Gene3D" id="1.10.10.60">
    <property type="entry name" value="Homeodomain-like"/>
    <property type="match status" value="1"/>
</dbReference>
<evidence type="ECO:0000256" key="1">
    <source>
        <dbReference type="ARBA" id="ARBA00023015"/>
    </source>
</evidence>
<keyword evidence="2" id="KW-0238">DNA-binding</keyword>
<dbReference type="PANTHER" id="PTHR46796:SF13">
    <property type="entry name" value="HTH-TYPE TRANSCRIPTIONAL ACTIVATOR RHAS"/>
    <property type="match status" value="1"/>
</dbReference>
<keyword evidence="6" id="KW-1185">Reference proteome</keyword>
<dbReference type="SMART" id="SM00342">
    <property type="entry name" value="HTH_ARAC"/>
    <property type="match status" value="1"/>
</dbReference>
<dbReference type="Pfam" id="PF20240">
    <property type="entry name" value="DUF6597"/>
    <property type="match status" value="1"/>
</dbReference>